<dbReference type="RefSeq" id="XP_024509097.1">
    <property type="nucleotide sequence ID" value="XM_024643426.1"/>
</dbReference>
<accession>A0A090LJK6</accession>
<name>A0A090LJK6_STRRB</name>
<dbReference type="GO" id="GO:0016020">
    <property type="term" value="C:membrane"/>
    <property type="evidence" value="ECO:0007669"/>
    <property type="project" value="InterPro"/>
</dbReference>
<dbReference type="EMBL" id="LN609529">
    <property type="protein sequence ID" value="CEF69898.1"/>
    <property type="molecule type" value="Genomic_DNA"/>
</dbReference>
<dbReference type="GO" id="GO:0050650">
    <property type="term" value="P:chondroitin sulfate proteoglycan biosynthetic process"/>
    <property type="evidence" value="ECO:0007669"/>
    <property type="project" value="InterPro"/>
</dbReference>
<sequence>MMKKKIFSTSDNTIKPILLALILFLFGILSINLIPPNLYKNEINMYERSFARYLLNAIVTSRNFIKEDDKILINETLTKYMGISPKLIGIVPPFIPITLRDRIRTAPQYNLLACSLHKHMSSMISPAMCYLRNETEYINEYGMVIADNNDACINTREKKINAWFHDIKTALKHESSPLDKWKFFSFSRDPIERFISGFTNICIDNSIQLGNKTCYDCGMNLECFIETLYKDMIGYASGKQFMRYEVAAHFYPQSWMCDYFQYFNKYKIIPYSSVTIKNKKFIDSLKKLLQDSNVPSVSINFIIEQFENTKTHHRTVGKKTRKDIEKQLRNSPHLMDRLYQMFYFDFILFNYDIPKEFIWKGPDVVPPDTP</sequence>
<dbReference type="InterPro" id="IPR007669">
    <property type="entry name" value="Chst-1-like"/>
</dbReference>
<dbReference type="WBParaSite" id="SRAE_2000454400.1">
    <property type="protein sequence ID" value="SRAE_2000454400.1"/>
    <property type="gene ID" value="WBGene00264776"/>
</dbReference>
<organism evidence="1">
    <name type="scientific">Strongyloides ratti</name>
    <name type="common">Parasitic roundworm</name>
    <dbReference type="NCBI Taxonomy" id="34506"/>
    <lineage>
        <taxon>Eukaryota</taxon>
        <taxon>Metazoa</taxon>
        <taxon>Ecdysozoa</taxon>
        <taxon>Nematoda</taxon>
        <taxon>Chromadorea</taxon>
        <taxon>Rhabditida</taxon>
        <taxon>Tylenchina</taxon>
        <taxon>Panagrolaimomorpha</taxon>
        <taxon>Strongyloidoidea</taxon>
        <taxon>Strongyloididae</taxon>
        <taxon>Strongyloides</taxon>
    </lineage>
</organism>
<gene>
    <name evidence="1 3 4" type="ORF">SRAE_2000454400</name>
</gene>
<dbReference type="OMA" id="NDACINT"/>
<dbReference type="Proteomes" id="UP000035682">
    <property type="component" value="Unplaced"/>
</dbReference>
<dbReference type="InterPro" id="IPR005331">
    <property type="entry name" value="Sulfotransferase"/>
</dbReference>
<proteinExistence type="predicted"/>
<keyword evidence="1" id="KW-0808">Transferase</keyword>
<dbReference type="PANTHER" id="PTHR22900:SF5">
    <property type="entry name" value="PROTEIN CBG14245"/>
    <property type="match status" value="1"/>
</dbReference>
<reference evidence="1 2" key="1">
    <citation type="submission" date="2014-09" db="EMBL/GenBank/DDBJ databases">
        <authorList>
            <person name="Martin A.A."/>
        </authorList>
    </citation>
    <scope>NUCLEOTIDE SEQUENCE</scope>
    <source>
        <strain evidence="2">ED321</strain>
        <strain evidence="1">ED321 Heterogonic</strain>
    </source>
</reference>
<dbReference type="PANTHER" id="PTHR22900">
    <property type="entry name" value="PROTEIN CBG14245-RELATED"/>
    <property type="match status" value="1"/>
</dbReference>
<dbReference type="CTD" id="36382269"/>
<dbReference type="GO" id="GO:0047756">
    <property type="term" value="F:chondroitin 4-sulfotransferase activity"/>
    <property type="evidence" value="ECO:0007669"/>
    <property type="project" value="InterPro"/>
</dbReference>
<dbReference type="GO" id="GO:1902884">
    <property type="term" value="P:positive regulation of response to oxidative stress"/>
    <property type="evidence" value="ECO:0007669"/>
    <property type="project" value="InterPro"/>
</dbReference>
<dbReference type="Pfam" id="PF03567">
    <property type="entry name" value="Sulfotransfer_2"/>
    <property type="match status" value="1"/>
</dbReference>
<keyword evidence="2" id="KW-1185">Reference proteome</keyword>
<dbReference type="OrthoDB" id="408912at2759"/>
<evidence type="ECO:0000313" key="2">
    <source>
        <dbReference type="Proteomes" id="UP000035682"/>
    </source>
</evidence>
<dbReference type="GeneID" id="36382269"/>
<dbReference type="WormBase" id="SRAE_2000454400">
    <property type="protein sequence ID" value="SRP04354"/>
    <property type="gene ID" value="WBGene00264776"/>
</dbReference>
<protein>
    <submittedName>
        <fullName evidence="1 3">Sulfotransferase family-containing protein</fullName>
    </submittedName>
</protein>
<evidence type="ECO:0000313" key="1">
    <source>
        <dbReference type="EMBL" id="CEF69898.1"/>
    </source>
</evidence>
<evidence type="ECO:0000313" key="4">
    <source>
        <dbReference type="WormBase" id="SRAE_2000454400"/>
    </source>
</evidence>
<evidence type="ECO:0000313" key="3">
    <source>
        <dbReference type="WBParaSite" id="SRAE_2000454400.1"/>
    </source>
</evidence>
<reference evidence="3" key="2">
    <citation type="submission" date="2020-12" db="UniProtKB">
        <authorList>
            <consortium name="WormBaseParasite"/>
        </authorList>
    </citation>
    <scope>IDENTIFICATION</scope>
</reference>
<dbReference type="AlphaFoldDB" id="A0A090LJK6"/>